<dbReference type="Pfam" id="PF20935">
    <property type="entry name" value="DUF6847"/>
    <property type="match status" value="1"/>
</dbReference>
<comment type="caution">
    <text evidence="1">The sequence shown here is derived from an EMBL/GenBank/DDBJ whole genome shotgun (WGS) entry which is preliminary data.</text>
</comment>
<accession>A0A938YG68</accession>
<dbReference type="Gene3D" id="6.10.320.10">
    <property type="match status" value="1"/>
</dbReference>
<dbReference type="EMBL" id="JAERWL010000003">
    <property type="protein sequence ID" value="MBM9475312.1"/>
    <property type="molecule type" value="Genomic_DNA"/>
</dbReference>
<organism evidence="1 2">
    <name type="scientific">Nakamurella flavida</name>
    <dbReference type="NCBI Taxonomy" id="363630"/>
    <lineage>
        <taxon>Bacteria</taxon>
        <taxon>Bacillati</taxon>
        <taxon>Actinomycetota</taxon>
        <taxon>Actinomycetes</taxon>
        <taxon>Nakamurellales</taxon>
        <taxon>Nakamurellaceae</taxon>
        <taxon>Nakamurella</taxon>
    </lineage>
</organism>
<dbReference type="RefSeq" id="WP_205255472.1">
    <property type="nucleotide sequence ID" value="NZ_BAAAPV010000001.1"/>
</dbReference>
<sequence>MKLAEALMTRADLQRRVEQLRSRIIANARFQEGEEPAEDAGALVTEASAVLDQVADLVVAINLSNATTRLADGRTMTAALARRETLRSRHSLLTTAAAAAQGSDAGYRQMRSELRHFAALPVVDLRRQADVVARELRELDVEIQRTNWEVDLQV</sequence>
<dbReference type="NCBIfam" id="NF038048">
    <property type="entry name" value="DIP1984_fam"/>
    <property type="match status" value="1"/>
</dbReference>
<dbReference type="CDD" id="cd12208">
    <property type="entry name" value="DIP1984-like"/>
    <property type="match status" value="1"/>
</dbReference>
<dbReference type="AlphaFoldDB" id="A0A938YG68"/>
<dbReference type="InterPro" id="IPR047741">
    <property type="entry name" value="DIP1984-like"/>
</dbReference>
<protein>
    <submittedName>
        <fullName evidence="1">DIP1984 family protein</fullName>
    </submittedName>
</protein>
<evidence type="ECO:0000313" key="2">
    <source>
        <dbReference type="Proteomes" id="UP000663801"/>
    </source>
</evidence>
<evidence type="ECO:0000313" key="1">
    <source>
        <dbReference type="EMBL" id="MBM9475312.1"/>
    </source>
</evidence>
<reference evidence="1" key="1">
    <citation type="submission" date="2021-01" db="EMBL/GenBank/DDBJ databases">
        <title>KCTC 19127 draft genome.</title>
        <authorList>
            <person name="An D."/>
        </authorList>
    </citation>
    <scope>NUCLEOTIDE SEQUENCE</scope>
    <source>
        <strain evidence="1">KCTC 19127</strain>
    </source>
</reference>
<gene>
    <name evidence="1" type="ORF">JL107_02525</name>
</gene>
<dbReference type="Proteomes" id="UP000663801">
    <property type="component" value="Unassembled WGS sequence"/>
</dbReference>
<name>A0A938YG68_9ACTN</name>
<proteinExistence type="predicted"/>
<keyword evidence="2" id="KW-1185">Reference proteome</keyword>